<dbReference type="Gene3D" id="3.40.50.300">
    <property type="entry name" value="P-loop containing nucleotide triphosphate hydrolases"/>
    <property type="match status" value="1"/>
</dbReference>
<protein>
    <submittedName>
        <fullName evidence="1">AAA family ATPase</fullName>
    </submittedName>
</protein>
<reference evidence="2" key="1">
    <citation type="submission" date="2023-09" db="EMBL/GenBank/DDBJ databases">
        <authorList>
            <person name="Li S."/>
            <person name="Li X."/>
            <person name="Zhang C."/>
            <person name="Zhao Z."/>
        </authorList>
    </citation>
    <scope>NUCLEOTIDE SEQUENCE [LARGE SCALE GENOMIC DNA]</scope>
    <source>
        <strain evidence="2">SQ345</strain>
    </source>
</reference>
<dbReference type="CDD" id="cd02019">
    <property type="entry name" value="NK"/>
    <property type="match status" value="1"/>
</dbReference>
<dbReference type="EMBL" id="CP134146">
    <property type="protein sequence ID" value="WNC68645.1"/>
    <property type="molecule type" value="Genomic_DNA"/>
</dbReference>
<dbReference type="Proteomes" id="UP001248581">
    <property type="component" value="Chromosome"/>
</dbReference>
<dbReference type="SUPFAM" id="SSF52540">
    <property type="entry name" value="P-loop containing nucleoside triphosphate hydrolases"/>
    <property type="match status" value="1"/>
</dbReference>
<organism evidence="1 2">
    <name type="scientific">Thalassotalea nanhaiensis</name>
    <dbReference type="NCBI Taxonomy" id="3065648"/>
    <lineage>
        <taxon>Bacteria</taxon>
        <taxon>Pseudomonadati</taxon>
        <taxon>Pseudomonadota</taxon>
        <taxon>Gammaproteobacteria</taxon>
        <taxon>Alteromonadales</taxon>
        <taxon>Colwelliaceae</taxon>
        <taxon>Thalassotalea</taxon>
    </lineage>
</organism>
<gene>
    <name evidence="1" type="ORF">RI845_00510</name>
</gene>
<dbReference type="InterPro" id="IPR052922">
    <property type="entry name" value="Cytidylate_Kinase-2"/>
</dbReference>
<sequence>MSKILIFGNSASGKSTLAKKLSIKNNVAHLDLDTIAWQATSPPTRTPISESENQINDFIDINDNWVIEGCYSDLLQLVLVKADEVIFLNLPVEDCIKNAKARPWEPHKYDSQEAQDANLEMLINWISQYSKREDDFSQKAHLKLFNAFSGKKEMHTTNV</sequence>
<evidence type="ECO:0000313" key="2">
    <source>
        <dbReference type="Proteomes" id="UP001248581"/>
    </source>
</evidence>
<dbReference type="PANTHER" id="PTHR37816:SF2">
    <property type="entry name" value="DNA TOPOLOGY MODULATION PROTEIN FLAR-RELATED PROTEIN"/>
    <property type="match status" value="1"/>
</dbReference>
<proteinExistence type="predicted"/>
<dbReference type="PANTHER" id="PTHR37816">
    <property type="entry name" value="YALI0E33011P"/>
    <property type="match status" value="1"/>
</dbReference>
<accession>A0ABY9TLJ2</accession>
<name>A0ABY9TLJ2_9GAMM</name>
<keyword evidence="2" id="KW-1185">Reference proteome</keyword>
<dbReference type="RefSeq" id="WP_348387799.1">
    <property type="nucleotide sequence ID" value="NZ_CP134146.1"/>
</dbReference>
<dbReference type="InterPro" id="IPR027417">
    <property type="entry name" value="P-loop_NTPase"/>
</dbReference>
<dbReference type="Pfam" id="PF13238">
    <property type="entry name" value="AAA_18"/>
    <property type="match status" value="1"/>
</dbReference>
<evidence type="ECO:0000313" key="1">
    <source>
        <dbReference type="EMBL" id="WNC68645.1"/>
    </source>
</evidence>